<name>A0A444WFF8_9FLAO</name>
<feature type="transmembrane region" description="Helical" evidence="1">
    <location>
        <begin position="110"/>
        <end position="131"/>
    </location>
</feature>
<organism evidence="2 3">
    <name type="scientific">Flavobacterium beibuense</name>
    <dbReference type="NCBI Taxonomy" id="657326"/>
    <lineage>
        <taxon>Bacteria</taxon>
        <taxon>Pseudomonadati</taxon>
        <taxon>Bacteroidota</taxon>
        <taxon>Flavobacteriia</taxon>
        <taxon>Flavobacteriales</taxon>
        <taxon>Flavobacteriaceae</taxon>
        <taxon>Flavobacterium</taxon>
    </lineage>
</organism>
<comment type="caution">
    <text evidence="2">The sequence shown here is derived from an EMBL/GenBank/DDBJ whole genome shotgun (WGS) entry which is preliminary data.</text>
</comment>
<feature type="transmembrane region" description="Helical" evidence="1">
    <location>
        <begin position="7"/>
        <end position="25"/>
    </location>
</feature>
<keyword evidence="1" id="KW-0472">Membrane</keyword>
<keyword evidence="1" id="KW-1133">Transmembrane helix</keyword>
<protein>
    <recommendedName>
        <fullName evidence="4">Transmembrane protein</fullName>
    </recommendedName>
</protein>
<dbReference type="Proteomes" id="UP000289775">
    <property type="component" value="Unassembled WGS sequence"/>
</dbReference>
<gene>
    <name evidence="2" type="ORF">NU09_1169</name>
</gene>
<dbReference type="AlphaFoldDB" id="A0A444WFF8"/>
<keyword evidence="1" id="KW-0812">Transmembrane</keyword>
<accession>A0A444WFF8</accession>
<evidence type="ECO:0008006" key="4">
    <source>
        <dbReference type="Google" id="ProtNLM"/>
    </source>
</evidence>
<evidence type="ECO:0000313" key="3">
    <source>
        <dbReference type="Proteomes" id="UP000289775"/>
    </source>
</evidence>
<feature type="transmembrane region" description="Helical" evidence="1">
    <location>
        <begin position="31"/>
        <end position="49"/>
    </location>
</feature>
<keyword evidence="3" id="KW-1185">Reference proteome</keyword>
<evidence type="ECO:0000256" key="1">
    <source>
        <dbReference type="SAM" id="Phobius"/>
    </source>
</evidence>
<dbReference type="EMBL" id="JUIW01000003">
    <property type="protein sequence ID" value="RYJ44559.1"/>
    <property type="molecule type" value="Genomic_DNA"/>
</dbReference>
<evidence type="ECO:0000313" key="2">
    <source>
        <dbReference type="EMBL" id="RYJ44559.1"/>
    </source>
</evidence>
<proteinExistence type="predicted"/>
<sequence length="136" mass="16482">MVLLRFTLIVFVFCLYFTLVIIGKYKYYMPYDIVALCFLLLNVLLQYLYKLKELKLPFKVGFYVVPVLLLVYFSLASWFFLKPFNGYHTRIFEIFGNNTPKEYYWLFFEISTYSFILAFVTEVVTVSIALWRFRKR</sequence>
<reference evidence="2 3" key="1">
    <citation type="submission" date="2014-12" db="EMBL/GenBank/DDBJ databases">
        <title>Genome sequence of Flavobacterium beibuense RSKm HC5.</title>
        <authorList>
            <person name="Kim J.F."/>
            <person name="Song J.Y."/>
            <person name="Kwak M.-J."/>
            <person name="Lee S.-W."/>
        </authorList>
    </citation>
    <scope>NUCLEOTIDE SEQUENCE [LARGE SCALE GENOMIC DNA]</scope>
    <source>
        <strain evidence="2 3">RSKm HC5</strain>
    </source>
</reference>
<feature type="transmembrane region" description="Helical" evidence="1">
    <location>
        <begin position="61"/>
        <end position="81"/>
    </location>
</feature>